<keyword evidence="6" id="KW-1185">Reference proteome</keyword>
<dbReference type="SUPFAM" id="SSF50249">
    <property type="entry name" value="Nucleic acid-binding proteins"/>
    <property type="match status" value="1"/>
</dbReference>
<evidence type="ECO:0000256" key="3">
    <source>
        <dbReference type="RuleBase" id="RU000408"/>
    </source>
</evidence>
<dbReference type="InterPro" id="IPR012340">
    <property type="entry name" value="NA-bd_OB-fold"/>
</dbReference>
<proteinExistence type="predicted"/>
<accession>A0A0S6VWN9</accession>
<gene>
    <name evidence="5" type="ORF">U14_01597</name>
</gene>
<dbReference type="PANTHER" id="PTHR11544">
    <property type="entry name" value="COLD SHOCK DOMAIN CONTAINING PROTEINS"/>
    <property type="match status" value="1"/>
</dbReference>
<dbReference type="GO" id="GO:0005737">
    <property type="term" value="C:cytoplasm"/>
    <property type="evidence" value="ECO:0007669"/>
    <property type="project" value="UniProtKB-SubCell"/>
</dbReference>
<dbReference type="AlphaFoldDB" id="A0A0S6VWN9"/>
<dbReference type="SMART" id="SM00357">
    <property type="entry name" value="CSP"/>
    <property type="match status" value="1"/>
</dbReference>
<evidence type="ECO:0000256" key="2">
    <source>
        <dbReference type="ARBA" id="ARBA00022490"/>
    </source>
</evidence>
<protein>
    <submittedName>
        <fullName evidence="5">Cold-shock DNA-binding domain protein</fullName>
    </submittedName>
</protein>
<dbReference type="Gene3D" id="2.40.50.140">
    <property type="entry name" value="Nucleic acid-binding proteins"/>
    <property type="match status" value="1"/>
</dbReference>
<dbReference type="EMBL" id="DF820456">
    <property type="protein sequence ID" value="GAK50367.1"/>
    <property type="molecule type" value="Genomic_DNA"/>
</dbReference>
<organism evidence="5">
    <name type="scientific">Candidatus Moduliflexus flocculans</name>
    <dbReference type="NCBI Taxonomy" id="1499966"/>
    <lineage>
        <taxon>Bacteria</taxon>
        <taxon>Candidatus Moduliflexota</taxon>
        <taxon>Candidatus Moduliflexia</taxon>
        <taxon>Candidatus Moduliflexales</taxon>
        <taxon>Candidatus Moduliflexaceae</taxon>
    </lineage>
</organism>
<dbReference type="PIRSF" id="PIRSF002599">
    <property type="entry name" value="Cold_shock_A"/>
    <property type="match status" value="1"/>
</dbReference>
<sequence length="70" mass="7584">MAKGVVKWFSDQKGYGFIEQENGEDLFVHYSSITGNGFKSLAEGDEVTFEIGEGQKGPAAKNVVKVKSAK</sequence>
<dbReference type="PROSITE" id="PS00352">
    <property type="entry name" value="CSD_1"/>
    <property type="match status" value="1"/>
</dbReference>
<dbReference type="Proteomes" id="UP000030700">
    <property type="component" value="Unassembled WGS sequence"/>
</dbReference>
<dbReference type="CDD" id="cd04458">
    <property type="entry name" value="CSP_CDS"/>
    <property type="match status" value="1"/>
</dbReference>
<evidence type="ECO:0000256" key="1">
    <source>
        <dbReference type="ARBA" id="ARBA00004496"/>
    </source>
</evidence>
<keyword evidence="2" id="KW-0963">Cytoplasm</keyword>
<dbReference type="PRINTS" id="PR00050">
    <property type="entry name" value="COLDSHOCK"/>
</dbReference>
<dbReference type="GO" id="GO:0003677">
    <property type="term" value="F:DNA binding"/>
    <property type="evidence" value="ECO:0007669"/>
    <property type="project" value="UniProtKB-KW"/>
</dbReference>
<feature type="domain" description="CSD" evidence="4">
    <location>
        <begin position="1"/>
        <end position="65"/>
    </location>
</feature>
<reference evidence="5" key="1">
    <citation type="journal article" date="2015" name="PeerJ">
        <title>First genomic representation of candidate bacterial phylum KSB3 points to enhanced environmental sensing as a trigger of wastewater bulking.</title>
        <authorList>
            <person name="Sekiguchi Y."/>
            <person name="Ohashi A."/>
            <person name="Parks D.H."/>
            <person name="Yamauchi T."/>
            <person name="Tyson G.W."/>
            <person name="Hugenholtz P."/>
        </authorList>
    </citation>
    <scope>NUCLEOTIDE SEQUENCE [LARGE SCALE GENOMIC DNA]</scope>
</reference>
<dbReference type="InterPro" id="IPR011129">
    <property type="entry name" value="CSD"/>
</dbReference>
<dbReference type="InterPro" id="IPR012156">
    <property type="entry name" value="Cold_shock_CspA"/>
</dbReference>
<evidence type="ECO:0000313" key="5">
    <source>
        <dbReference type="EMBL" id="GAK50367.1"/>
    </source>
</evidence>
<dbReference type="InterPro" id="IPR002059">
    <property type="entry name" value="CSP_DNA-bd"/>
</dbReference>
<dbReference type="STRING" id="1499966.U14_01597"/>
<dbReference type="Gene3D" id="6.20.370.130">
    <property type="match status" value="1"/>
</dbReference>
<dbReference type="InterPro" id="IPR019844">
    <property type="entry name" value="CSD_CS"/>
</dbReference>
<dbReference type="Pfam" id="PF00313">
    <property type="entry name" value="CSD"/>
    <property type="match status" value="1"/>
</dbReference>
<evidence type="ECO:0000259" key="4">
    <source>
        <dbReference type="PROSITE" id="PS51857"/>
    </source>
</evidence>
<dbReference type="PROSITE" id="PS51857">
    <property type="entry name" value="CSD_2"/>
    <property type="match status" value="1"/>
</dbReference>
<dbReference type="FunFam" id="2.40.50.140:FF:000006">
    <property type="entry name" value="Cold shock protein CspC"/>
    <property type="match status" value="1"/>
</dbReference>
<dbReference type="HOGENOM" id="CLU_117621_6_1_0"/>
<dbReference type="InterPro" id="IPR050181">
    <property type="entry name" value="Cold_shock_domain"/>
</dbReference>
<evidence type="ECO:0000313" key="6">
    <source>
        <dbReference type="Proteomes" id="UP000030700"/>
    </source>
</evidence>
<keyword evidence="5" id="KW-0238">DNA-binding</keyword>
<name>A0A0S6VWN9_9BACT</name>
<comment type="subcellular location">
    <subcellularLocation>
        <location evidence="1 3">Cytoplasm</location>
    </subcellularLocation>
</comment>